<dbReference type="EMBL" id="CACRXK020016466">
    <property type="protein sequence ID" value="CAB4029868.1"/>
    <property type="molecule type" value="Genomic_DNA"/>
</dbReference>
<gene>
    <name evidence="1" type="ORF">PACLA_8A018379</name>
</gene>
<evidence type="ECO:0000313" key="2">
    <source>
        <dbReference type="Proteomes" id="UP001152795"/>
    </source>
</evidence>
<name>A0A7D9JHR0_PARCT</name>
<dbReference type="Pfam" id="PF00078">
    <property type="entry name" value="RVT_1"/>
    <property type="match status" value="1"/>
</dbReference>
<dbReference type="PANTHER" id="PTHR33332">
    <property type="entry name" value="REVERSE TRANSCRIPTASE DOMAIN-CONTAINING PROTEIN"/>
    <property type="match status" value="1"/>
</dbReference>
<proteinExistence type="predicted"/>
<dbReference type="Proteomes" id="UP001152795">
    <property type="component" value="Unassembled WGS sequence"/>
</dbReference>
<feature type="non-terminal residue" evidence="1">
    <location>
        <position position="172"/>
    </location>
</feature>
<accession>A0A7D9JHR0</accession>
<organism evidence="1 2">
    <name type="scientific">Paramuricea clavata</name>
    <name type="common">Red gorgonian</name>
    <name type="synonym">Violescent sea-whip</name>
    <dbReference type="NCBI Taxonomy" id="317549"/>
    <lineage>
        <taxon>Eukaryota</taxon>
        <taxon>Metazoa</taxon>
        <taxon>Cnidaria</taxon>
        <taxon>Anthozoa</taxon>
        <taxon>Octocorallia</taxon>
        <taxon>Malacalcyonacea</taxon>
        <taxon>Plexauridae</taxon>
        <taxon>Paramuricea</taxon>
    </lineage>
</organism>
<reference evidence="1" key="1">
    <citation type="submission" date="2020-04" db="EMBL/GenBank/DDBJ databases">
        <authorList>
            <person name="Alioto T."/>
            <person name="Alioto T."/>
            <person name="Gomez Garrido J."/>
        </authorList>
    </citation>
    <scope>NUCLEOTIDE SEQUENCE</scope>
    <source>
        <strain evidence="1">A484AB</strain>
    </source>
</reference>
<comment type="caution">
    <text evidence="1">The sequence shown here is derived from an EMBL/GenBank/DDBJ whole genome shotgun (WGS) entry which is preliminary data.</text>
</comment>
<dbReference type="PROSITE" id="PS50878">
    <property type="entry name" value="RT_POL"/>
    <property type="match status" value="1"/>
</dbReference>
<sequence length="172" mass="19437">MDAGRINGVLFLDLCKAFDTVDHAILIKKLSNYGIQDKALEWFKSYLFNREQYCKVNRATSSPRKLNCGVPQGSNLGPLLFLIYVNDLPNCLENSHAAMYADDTNITVGSDGLNNLEKTLNHEMSNIHQWLVSNKLTLNVEKTEYMVIGTHKRLSRFSQDITVSIDGKVIKQ</sequence>
<dbReference type="AlphaFoldDB" id="A0A7D9JHR0"/>
<dbReference type="SUPFAM" id="SSF56672">
    <property type="entry name" value="DNA/RNA polymerases"/>
    <property type="match status" value="1"/>
</dbReference>
<evidence type="ECO:0000313" key="1">
    <source>
        <dbReference type="EMBL" id="CAB4029868.1"/>
    </source>
</evidence>
<dbReference type="InterPro" id="IPR000477">
    <property type="entry name" value="RT_dom"/>
</dbReference>
<protein>
    <submittedName>
        <fullName evidence="1">Uncharacterized protein</fullName>
    </submittedName>
</protein>
<keyword evidence="2" id="KW-1185">Reference proteome</keyword>
<dbReference type="InterPro" id="IPR043502">
    <property type="entry name" value="DNA/RNA_pol_sf"/>
</dbReference>
<dbReference type="OrthoDB" id="3261222at2759"/>